<dbReference type="EMBL" id="JAHXCP010000001">
    <property type="protein sequence ID" value="MBW4753782.1"/>
    <property type="molecule type" value="Genomic_DNA"/>
</dbReference>
<protein>
    <submittedName>
        <fullName evidence="1">Uncharacterized protein</fullName>
    </submittedName>
</protein>
<accession>A0ABS6Y2Q2</accession>
<organism evidence="1 2">
    <name type="scientific">Prevotella melaninogenica</name>
    <dbReference type="NCBI Taxonomy" id="28132"/>
    <lineage>
        <taxon>Bacteria</taxon>
        <taxon>Pseudomonadati</taxon>
        <taxon>Bacteroidota</taxon>
        <taxon>Bacteroidia</taxon>
        <taxon>Bacteroidales</taxon>
        <taxon>Prevotellaceae</taxon>
        <taxon>Prevotella</taxon>
    </lineage>
</organism>
<gene>
    <name evidence="1" type="ORF">KZO77_01835</name>
</gene>
<sequence length="183" mass="21259">MKRFFSTIILMLAFVTLGRTQGLPSVAGVTFGSRYSACKTILDQRFNGGKDSYQTSPNKLTYYDVLFADEQFDYVNFEFQAEGNATYLYFISFFRSFNLSSVEYAKQQRDRLYTVFSEKYDFRWSGTGEDGFKYYIFGYSPNNREDGFINIKTFKGETKGGKMKYWTTLNYGPVNFVNPSNEI</sequence>
<dbReference type="RefSeq" id="WP_219432628.1">
    <property type="nucleotide sequence ID" value="NZ_JAHXCP010000001.1"/>
</dbReference>
<name>A0ABS6Y2Q2_9BACT</name>
<reference evidence="1 2" key="1">
    <citation type="submission" date="2021-07" db="EMBL/GenBank/DDBJ databases">
        <title>Genomic diversity and antimicrobial resistance of Prevotella spp. isolated from chronic lung disease airways.</title>
        <authorList>
            <person name="Webb K.A."/>
            <person name="Olagoke O.S."/>
            <person name="Baird T."/>
            <person name="Neill J."/>
            <person name="Pham A."/>
            <person name="Wells T.J."/>
            <person name="Ramsay K.A."/>
            <person name="Bell S.C."/>
            <person name="Sarovich D.S."/>
            <person name="Price E.P."/>
        </authorList>
    </citation>
    <scope>NUCLEOTIDE SEQUENCE [LARGE SCALE GENOMIC DNA]</scope>
    <source>
        <strain evidence="1 2">SCHI0027.S.6</strain>
    </source>
</reference>
<evidence type="ECO:0000313" key="2">
    <source>
        <dbReference type="Proteomes" id="UP000812077"/>
    </source>
</evidence>
<proteinExistence type="predicted"/>
<comment type="caution">
    <text evidence="1">The sequence shown here is derived from an EMBL/GenBank/DDBJ whole genome shotgun (WGS) entry which is preliminary data.</text>
</comment>
<dbReference type="Proteomes" id="UP000812077">
    <property type="component" value="Unassembled WGS sequence"/>
</dbReference>
<keyword evidence="2" id="KW-1185">Reference proteome</keyword>
<evidence type="ECO:0000313" key="1">
    <source>
        <dbReference type="EMBL" id="MBW4753782.1"/>
    </source>
</evidence>